<dbReference type="EC" id="2.7.11.1" evidence="3"/>
<dbReference type="GO" id="GO:0005524">
    <property type="term" value="F:ATP binding"/>
    <property type="evidence" value="ECO:0007669"/>
    <property type="project" value="UniProtKB-UniRule"/>
</dbReference>
<evidence type="ECO:0000313" key="25">
    <source>
        <dbReference type="Proteomes" id="UP000030645"/>
    </source>
</evidence>
<keyword evidence="9" id="KW-0677">Repeat</keyword>
<keyword evidence="8 22" id="KW-0732">Signal</keyword>
<proteinExistence type="inferred from homology"/>
<dbReference type="FunFam" id="3.80.10.10:FF:000129">
    <property type="entry name" value="Leucine-rich repeat receptor-like kinase"/>
    <property type="match status" value="1"/>
</dbReference>
<evidence type="ECO:0000256" key="22">
    <source>
        <dbReference type="SAM" id="SignalP"/>
    </source>
</evidence>
<feature type="binding site" evidence="20">
    <location>
        <position position="638"/>
    </location>
    <ligand>
        <name>ATP</name>
        <dbReference type="ChEBI" id="CHEBI:30616"/>
    </ligand>
</feature>
<evidence type="ECO:0000256" key="14">
    <source>
        <dbReference type="ARBA" id="ARBA00023136"/>
    </source>
</evidence>
<dbReference type="EMBL" id="KE345939">
    <property type="protein sequence ID" value="EXC21214.1"/>
    <property type="molecule type" value="Genomic_DNA"/>
</dbReference>
<dbReference type="Pfam" id="PF07714">
    <property type="entry name" value="PK_Tyr_Ser-Thr"/>
    <property type="match status" value="1"/>
</dbReference>
<comment type="subcellular location">
    <subcellularLocation>
        <location evidence="1">Membrane</location>
        <topology evidence="1">Single-pass membrane protein</topology>
    </subcellularLocation>
</comment>
<evidence type="ECO:0000256" key="6">
    <source>
        <dbReference type="ARBA" id="ARBA00022679"/>
    </source>
</evidence>
<evidence type="ECO:0000256" key="11">
    <source>
        <dbReference type="ARBA" id="ARBA00022777"/>
    </source>
</evidence>
<reference evidence="25" key="1">
    <citation type="submission" date="2013-01" db="EMBL/GenBank/DDBJ databases">
        <title>Draft Genome Sequence of a Mulberry Tree, Morus notabilis C.K. Schneid.</title>
        <authorList>
            <person name="He N."/>
            <person name="Zhao S."/>
        </authorList>
    </citation>
    <scope>NUCLEOTIDE SEQUENCE</scope>
</reference>
<evidence type="ECO:0000256" key="8">
    <source>
        <dbReference type="ARBA" id="ARBA00022729"/>
    </source>
</evidence>
<evidence type="ECO:0000256" key="5">
    <source>
        <dbReference type="ARBA" id="ARBA00022614"/>
    </source>
</evidence>
<dbReference type="KEGG" id="mnt:21385803"/>
<dbReference type="PROSITE" id="PS50011">
    <property type="entry name" value="PROTEIN_KINASE_DOM"/>
    <property type="match status" value="1"/>
</dbReference>
<dbReference type="InterPro" id="IPR013210">
    <property type="entry name" value="LRR_N_plant-typ"/>
</dbReference>
<evidence type="ECO:0000256" key="9">
    <source>
        <dbReference type="ARBA" id="ARBA00022737"/>
    </source>
</evidence>
<comment type="catalytic activity">
    <reaction evidence="19">
        <text>L-seryl-[protein] + ATP = O-phospho-L-seryl-[protein] + ADP + H(+)</text>
        <dbReference type="Rhea" id="RHEA:17989"/>
        <dbReference type="Rhea" id="RHEA-COMP:9863"/>
        <dbReference type="Rhea" id="RHEA-COMP:11604"/>
        <dbReference type="ChEBI" id="CHEBI:15378"/>
        <dbReference type="ChEBI" id="CHEBI:29999"/>
        <dbReference type="ChEBI" id="CHEBI:30616"/>
        <dbReference type="ChEBI" id="CHEBI:83421"/>
        <dbReference type="ChEBI" id="CHEBI:456216"/>
        <dbReference type="EC" id="2.7.11.1"/>
    </reaction>
</comment>
<keyword evidence="14" id="KW-0472">Membrane</keyword>
<evidence type="ECO:0000256" key="10">
    <source>
        <dbReference type="ARBA" id="ARBA00022741"/>
    </source>
</evidence>
<dbReference type="InterPro" id="IPR011009">
    <property type="entry name" value="Kinase-like_dom_sf"/>
</dbReference>
<evidence type="ECO:0000256" key="17">
    <source>
        <dbReference type="ARBA" id="ARBA00023180"/>
    </source>
</evidence>
<dbReference type="Gene3D" id="3.30.200.20">
    <property type="entry name" value="Phosphorylase Kinase, domain 1"/>
    <property type="match status" value="1"/>
</dbReference>
<comment type="similarity">
    <text evidence="2">Belongs to the protein kinase superfamily. Ser/Thr protein kinase family.</text>
</comment>
<dbReference type="SUPFAM" id="SSF56112">
    <property type="entry name" value="Protein kinase-like (PK-like)"/>
    <property type="match status" value="1"/>
</dbReference>
<keyword evidence="10 20" id="KW-0547">Nucleotide-binding</keyword>
<feature type="region of interest" description="Disordered" evidence="21">
    <location>
        <begin position="934"/>
        <end position="956"/>
    </location>
</feature>
<protein>
    <recommendedName>
        <fullName evidence="3">non-specific serine/threonine protein kinase</fullName>
        <ecNumber evidence="3">2.7.11.1</ecNumber>
    </recommendedName>
</protein>
<dbReference type="FunFam" id="1.10.510.10:FF:000198">
    <property type="entry name" value="receptor protein kinase TMK1"/>
    <property type="match status" value="1"/>
</dbReference>
<keyword evidence="12 20" id="KW-0067">ATP-binding</keyword>
<dbReference type="InterPro" id="IPR001245">
    <property type="entry name" value="Ser-Thr/Tyr_kinase_cat_dom"/>
</dbReference>
<evidence type="ECO:0000256" key="2">
    <source>
        <dbReference type="ARBA" id="ARBA00008684"/>
    </source>
</evidence>
<dbReference type="PANTHER" id="PTHR47986">
    <property type="entry name" value="OSJNBA0070M12.3 PROTEIN"/>
    <property type="match status" value="1"/>
</dbReference>
<dbReference type="PROSITE" id="PS00108">
    <property type="entry name" value="PROTEIN_KINASE_ST"/>
    <property type="match status" value="1"/>
</dbReference>
<dbReference type="SUPFAM" id="SSF52058">
    <property type="entry name" value="L domain-like"/>
    <property type="match status" value="2"/>
</dbReference>
<dbReference type="GO" id="GO:0016020">
    <property type="term" value="C:membrane"/>
    <property type="evidence" value="ECO:0007669"/>
    <property type="project" value="UniProtKB-SubCell"/>
</dbReference>
<dbReference type="Gene3D" id="3.80.10.10">
    <property type="entry name" value="Ribonuclease Inhibitor"/>
    <property type="match status" value="2"/>
</dbReference>
<evidence type="ECO:0000256" key="20">
    <source>
        <dbReference type="PROSITE-ProRule" id="PRU10141"/>
    </source>
</evidence>
<dbReference type="eggNOG" id="ENOG502QPQ4">
    <property type="taxonomic scope" value="Eukaryota"/>
</dbReference>
<evidence type="ECO:0000256" key="1">
    <source>
        <dbReference type="ARBA" id="ARBA00004167"/>
    </source>
</evidence>
<dbReference type="Gene3D" id="1.10.510.10">
    <property type="entry name" value="Transferase(Phosphotransferase) domain 1"/>
    <property type="match status" value="1"/>
</dbReference>
<feature type="compositionally biased region" description="Low complexity" evidence="21">
    <location>
        <begin position="466"/>
        <end position="492"/>
    </location>
</feature>
<evidence type="ECO:0000256" key="21">
    <source>
        <dbReference type="SAM" id="MobiDB-lite"/>
    </source>
</evidence>
<dbReference type="AlphaFoldDB" id="W9S1Q9"/>
<evidence type="ECO:0000256" key="13">
    <source>
        <dbReference type="ARBA" id="ARBA00022989"/>
    </source>
</evidence>
<dbReference type="InterPro" id="IPR008271">
    <property type="entry name" value="Ser/Thr_kinase_AS"/>
</dbReference>
<keyword evidence="16 24" id="KW-0675">Receptor</keyword>
<dbReference type="OrthoDB" id="2018786at2759"/>
<dbReference type="PROSITE" id="PS00107">
    <property type="entry name" value="PROTEIN_KINASE_ATP"/>
    <property type="match status" value="1"/>
</dbReference>
<dbReference type="InterPro" id="IPR003591">
    <property type="entry name" value="Leu-rich_rpt_typical-subtyp"/>
</dbReference>
<dbReference type="InterPro" id="IPR032675">
    <property type="entry name" value="LRR_dom_sf"/>
</dbReference>
<dbReference type="InterPro" id="IPR052422">
    <property type="entry name" value="Auxin_Ser/Thr_Kinase"/>
</dbReference>
<keyword evidence="17" id="KW-0325">Glycoprotein</keyword>
<keyword evidence="15" id="KW-1015">Disulfide bond</keyword>
<evidence type="ECO:0000256" key="12">
    <source>
        <dbReference type="ARBA" id="ARBA00022840"/>
    </source>
</evidence>
<feature type="chain" id="PRO_5004928832" description="non-specific serine/threonine protein kinase" evidence="22">
    <location>
        <begin position="25"/>
        <end position="956"/>
    </location>
</feature>
<dbReference type="Pfam" id="PF13855">
    <property type="entry name" value="LRR_8"/>
    <property type="match status" value="1"/>
</dbReference>
<name>W9S1Q9_9ROSA</name>
<feature type="signal peptide" evidence="22">
    <location>
        <begin position="1"/>
        <end position="24"/>
    </location>
</feature>
<accession>W9S1Q9</accession>
<dbReference type="SMART" id="SM00369">
    <property type="entry name" value="LRR_TYP"/>
    <property type="match status" value="7"/>
</dbReference>
<keyword evidence="25" id="KW-1185">Reference proteome</keyword>
<evidence type="ECO:0000256" key="3">
    <source>
        <dbReference type="ARBA" id="ARBA00012513"/>
    </source>
</evidence>
<evidence type="ECO:0000256" key="4">
    <source>
        <dbReference type="ARBA" id="ARBA00022527"/>
    </source>
</evidence>
<dbReference type="InterPro" id="IPR017441">
    <property type="entry name" value="Protein_kinase_ATP_BS"/>
</dbReference>
<comment type="catalytic activity">
    <reaction evidence="18">
        <text>L-threonyl-[protein] + ATP = O-phospho-L-threonyl-[protein] + ADP + H(+)</text>
        <dbReference type="Rhea" id="RHEA:46608"/>
        <dbReference type="Rhea" id="RHEA-COMP:11060"/>
        <dbReference type="Rhea" id="RHEA-COMP:11605"/>
        <dbReference type="ChEBI" id="CHEBI:15378"/>
        <dbReference type="ChEBI" id="CHEBI:30013"/>
        <dbReference type="ChEBI" id="CHEBI:30616"/>
        <dbReference type="ChEBI" id="CHEBI:61977"/>
        <dbReference type="ChEBI" id="CHEBI:456216"/>
        <dbReference type="EC" id="2.7.11.1"/>
    </reaction>
</comment>
<feature type="domain" description="Protein kinase" evidence="23">
    <location>
        <begin position="610"/>
        <end position="890"/>
    </location>
</feature>
<dbReference type="Pfam" id="PF08263">
    <property type="entry name" value="LRRNT_2"/>
    <property type="match status" value="2"/>
</dbReference>
<gene>
    <name evidence="24" type="ORF">L484_002224</name>
</gene>
<keyword evidence="13" id="KW-1133">Transmembrane helix</keyword>
<dbReference type="InterPro" id="IPR001611">
    <property type="entry name" value="Leu-rich_rpt"/>
</dbReference>
<dbReference type="FunFam" id="3.30.200.20:FF:000226">
    <property type="entry name" value="receptor protein kinase TMK1"/>
    <property type="match status" value="1"/>
</dbReference>
<dbReference type="CDD" id="cd14066">
    <property type="entry name" value="STKc_IRAK"/>
    <property type="match status" value="1"/>
</dbReference>
<keyword evidence="4" id="KW-0723">Serine/threonine-protein kinase</keyword>
<feature type="region of interest" description="Disordered" evidence="21">
    <location>
        <begin position="452"/>
        <end position="500"/>
    </location>
</feature>
<evidence type="ECO:0000256" key="15">
    <source>
        <dbReference type="ARBA" id="ARBA00023157"/>
    </source>
</evidence>
<evidence type="ECO:0000256" key="19">
    <source>
        <dbReference type="ARBA" id="ARBA00048679"/>
    </source>
</evidence>
<keyword evidence="6" id="KW-0808">Transferase</keyword>
<keyword evidence="11 24" id="KW-0418">Kinase</keyword>
<dbReference type="InterPro" id="IPR000719">
    <property type="entry name" value="Prot_kinase_dom"/>
</dbReference>
<keyword evidence="7" id="KW-0812">Transmembrane</keyword>
<dbReference type="PANTHER" id="PTHR47986:SF13">
    <property type="entry name" value="RECEPTOR PROTEIN KINASE TMK1-LIKE"/>
    <property type="match status" value="1"/>
</dbReference>
<dbReference type="SMART" id="SM00220">
    <property type="entry name" value="S_TKc"/>
    <property type="match status" value="1"/>
</dbReference>
<evidence type="ECO:0000259" key="23">
    <source>
        <dbReference type="PROSITE" id="PS50011"/>
    </source>
</evidence>
<evidence type="ECO:0000256" key="18">
    <source>
        <dbReference type="ARBA" id="ARBA00047899"/>
    </source>
</evidence>
<organism evidence="24 25">
    <name type="scientific">Morus notabilis</name>
    <dbReference type="NCBI Taxonomy" id="981085"/>
    <lineage>
        <taxon>Eukaryota</taxon>
        <taxon>Viridiplantae</taxon>
        <taxon>Streptophyta</taxon>
        <taxon>Embryophyta</taxon>
        <taxon>Tracheophyta</taxon>
        <taxon>Spermatophyta</taxon>
        <taxon>Magnoliopsida</taxon>
        <taxon>eudicotyledons</taxon>
        <taxon>Gunneridae</taxon>
        <taxon>Pentapetalae</taxon>
        <taxon>rosids</taxon>
        <taxon>fabids</taxon>
        <taxon>Rosales</taxon>
        <taxon>Moraceae</taxon>
        <taxon>Moreae</taxon>
        <taxon>Morus</taxon>
    </lineage>
</organism>
<keyword evidence="5" id="KW-0433">Leucine-rich repeat</keyword>
<dbReference type="GO" id="GO:0004674">
    <property type="term" value="F:protein serine/threonine kinase activity"/>
    <property type="evidence" value="ECO:0007669"/>
    <property type="project" value="UniProtKB-KW"/>
</dbReference>
<dbReference type="Pfam" id="PF00560">
    <property type="entry name" value="LRR_1"/>
    <property type="match status" value="1"/>
</dbReference>
<evidence type="ECO:0000313" key="24">
    <source>
        <dbReference type="EMBL" id="EXC21214.1"/>
    </source>
</evidence>
<evidence type="ECO:0000256" key="16">
    <source>
        <dbReference type="ARBA" id="ARBA00023170"/>
    </source>
</evidence>
<dbReference type="FunFam" id="3.80.10.10:FF:000190">
    <property type="entry name" value="Receptor-like kinase TMK4"/>
    <property type="match status" value="1"/>
</dbReference>
<feature type="compositionally biased region" description="Polar residues" evidence="21">
    <location>
        <begin position="454"/>
        <end position="465"/>
    </location>
</feature>
<sequence length="956" mass="104003">MDLKPILLRLSLLLFFLLSPPVFSATDPNDVAILREFEKGLENSDLLKWPKDNADPCGPSKWDHIFCEANRVTQIQVQNLGLKGPLPSSFNQLSMLKNLGFQRNRFSGPLPTFKGLSNLRWAYLDFNEFDSIPGDFFVGLDSLEVLALDDNALNGTEGWIFPTDLANSAQLVNLTCADCNLVGPLPDFLGKMSSLQVLTLSGNRISGEFPKSFNGTALTKLWLNNQNGGGMSGPIDVFTTMESLMELWLHGNQFSGKIPENIGNLTSLKSLNFNGNQLVGLVPDSLASLELEKLDLSNNHLMGPVPIFKAKNVSFDSNAFCQTEQGRPCAPQVTALIEFLDGLNYPSKLVSSWSGNDPCVQWFGVSCDSGKVSLINLPKLNLNGTLSPSLAQLDSLRQVRLGNNHLGGSIPDNWTSLKSLTLLDLSANNLSPPLPSFSTSVKVNFDGNPLLKGDSSNKTVPSPQKSPSSGGLVSPPNGSLSSPSRGSQSSNGTFENTKSSKSSSLVPIVAPIASVAVAAVLLVIPLSIYCCRKRKDALAPSSLVVHPRDPSDPDNTFKIVVANNTNASTSTVTASETASRNSSGMGESHVIEAGNLVISVQVLRNVTKNFAPENELGRGGFGVVYKGELDDGTKIAVKRMEAGVITNKALDEFQAEIAVLSKVRHRHLVSLLGYSIEGNERILVYEYMPQGALSKHLFHWKSAKLEPLSWKRRLNIALDVARGMEYLHTLAHQSFIHRDLKSSNILLGDNFRAKVSDFGLVKLAPDGEKSVVTRLAGTFGYLAPEYAVTGKITTKADVFSFGVVLMELLTGMMALDEDRPEEKQYLAAWFWHIKSDKDKLMAAIDPALDVKEEKLESISTIAELAGHCTAREPTQRPDMGHAVNVLAPLVEKWKPLDDDTEEYSGIDYSLPLNQMVKGWQEAEGKDFSYMDLEDSKGSIPARPTGFAESFTSADGR</sequence>
<evidence type="ECO:0000256" key="7">
    <source>
        <dbReference type="ARBA" id="ARBA00022692"/>
    </source>
</evidence>
<dbReference type="Proteomes" id="UP000030645">
    <property type="component" value="Unassembled WGS sequence"/>
</dbReference>